<dbReference type="GeneID" id="93148077"/>
<dbReference type="AlphaFoldDB" id="A0A174XA82"/>
<dbReference type="InterPro" id="IPR049069">
    <property type="entry name" value="MRB1590-like_C"/>
</dbReference>
<dbReference type="Pfam" id="PF20446">
    <property type="entry name" value="ABC_N"/>
    <property type="match status" value="1"/>
</dbReference>
<name>A0A174XA82_9FIRM</name>
<dbReference type="InterPro" id="IPR046834">
    <property type="entry name" value="ABC_ATPase_C"/>
</dbReference>
<dbReference type="SUPFAM" id="SSF52540">
    <property type="entry name" value="P-loop containing nucleoside triphosphate hydrolases"/>
    <property type="match status" value="1"/>
</dbReference>
<reference evidence="1 2" key="1">
    <citation type="submission" date="2019-09" db="EMBL/GenBank/DDBJ databases">
        <title>Draft genome sequencing of Hungatella hathewayi 123Y-2.</title>
        <authorList>
            <person name="Lv Q."/>
            <person name="Li S."/>
        </authorList>
    </citation>
    <scope>NUCLEOTIDE SEQUENCE [LARGE SCALE GENOMIC DNA]</scope>
    <source>
        <strain evidence="1 2">123Y-2</strain>
    </source>
</reference>
<evidence type="ECO:0000313" key="2">
    <source>
        <dbReference type="Proteomes" id="UP000434223"/>
    </source>
</evidence>
<dbReference type="PANTHER" id="PTHR38149:SF1">
    <property type="entry name" value="ATPASE"/>
    <property type="match status" value="1"/>
</dbReference>
<sequence length="569" mass="62378">MKSAEDLRQFLRSVDRKGYPAYKGAKGVYRFPDFTLSIDHVQGDPFASPSRVSIRVEGKKACFPGESYRPGYKRTALQDFLLRKFGAQVERYNFKARGSGKSGLIAVSRCGQEILERTACEVDPGDGSILIRMEVGFPANGRTINSGELIKILFEFLPECVAGTCFYKNYPAGEKAKVKAVSELAEDQEEARRLLSEMGLAAFVANGSVLPRESGVSDRPMAKAVPFSSPASMEVVMKLPNAGEIKGMGIPKGVTLIVGGGYHGKSTLLSALESGVYNHIAGDGREYVVTEASAVKLRAEDGRSVKNVDISLFIQNLPDLRDTKRFCTEDASGSTSQAAGVVEAMESGAKTFLVDEDTSATNFMIRDELMQMVVHRDKEPITPFVERVRALYDEQGISTILVAGSSGAYFHVADRVIQMDCYVPKEVTGEAKEAAAGFGEGVRSLPLTPVSFGRIPKKLKTGGRDERFKMKVLGRDSLQFDRDVIELRFVEQIADTEQIAALGYLLKYAGTHFIDGRRNLIQIVDLLEKKVAAEGLAALADDGYLPVNLCMPRRQEIFACIDRCRSMIY</sequence>
<dbReference type="RefSeq" id="WP_006774173.1">
    <property type="nucleotide sequence ID" value="NZ_CABJBJ010000003.1"/>
</dbReference>
<dbReference type="PANTHER" id="PTHR38149">
    <property type="entry name" value="ATPASE"/>
    <property type="match status" value="1"/>
</dbReference>
<dbReference type="OrthoDB" id="9809999at2"/>
<comment type="caution">
    <text evidence="1">The sequence shown here is derived from an EMBL/GenBank/DDBJ whole genome shotgun (WGS) entry which is preliminary data.</text>
</comment>
<dbReference type="Pfam" id="PF09818">
    <property type="entry name" value="ABC_ATPase"/>
    <property type="match status" value="1"/>
</dbReference>
<proteinExistence type="predicted"/>
<dbReference type="Proteomes" id="UP000434223">
    <property type="component" value="Unassembled WGS sequence"/>
</dbReference>
<dbReference type="EMBL" id="WNME01000028">
    <property type="protein sequence ID" value="MUB66534.1"/>
    <property type="molecule type" value="Genomic_DNA"/>
</dbReference>
<organism evidence="1 2">
    <name type="scientific">Hungatella hathewayi</name>
    <dbReference type="NCBI Taxonomy" id="154046"/>
    <lineage>
        <taxon>Bacteria</taxon>
        <taxon>Bacillati</taxon>
        <taxon>Bacillota</taxon>
        <taxon>Clostridia</taxon>
        <taxon>Lachnospirales</taxon>
        <taxon>Lachnospiraceae</taxon>
        <taxon>Hungatella</taxon>
    </lineage>
</organism>
<dbReference type="InterPro" id="IPR046833">
    <property type="entry name" value="ABC_N"/>
</dbReference>
<dbReference type="Pfam" id="PF21117">
    <property type="entry name" value="MRB1590_C"/>
    <property type="match status" value="1"/>
</dbReference>
<dbReference type="InterPro" id="IPR027417">
    <property type="entry name" value="P-loop_NTPase"/>
</dbReference>
<dbReference type="InterPro" id="IPR019195">
    <property type="entry name" value="ABC_ATPase_put"/>
</dbReference>
<protein>
    <submittedName>
        <fullName evidence="1">Isopentenyl-diphosphate delta-isomerase</fullName>
    </submittedName>
</protein>
<evidence type="ECO:0000313" key="1">
    <source>
        <dbReference type="EMBL" id="MUB66534.1"/>
    </source>
</evidence>
<gene>
    <name evidence="1" type="ORF">GNE07_26300</name>
</gene>
<accession>A0A174XA82</accession>